<accession>A0ABY6Z414</accession>
<evidence type="ECO:0000313" key="2">
    <source>
        <dbReference type="Proteomes" id="UP001164803"/>
    </source>
</evidence>
<dbReference type="EMBL" id="CP104064">
    <property type="protein sequence ID" value="WAH37494.1"/>
    <property type="molecule type" value="Genomic_DNA"/>
</dbReference>
<dbReference type="Proteomes" id="UP001164803">
    <property type="component" value="Chromosome"/>
</dbReference>
<name>A0ABY6Z414_9BACL</name>
<organism evidence="1 2">
    <name type="scientific">Alicyclobacillus dauci</name>
    <dbReference type="NCBI Taxonomy" id="1475485"/>
    <lineage>
        <taxon>Bacteria</taxon>
        <taxon>Bacillati</taxon>
        <taxon>Bacillota</taxon>
        <taxon>Bacilli</taxon>
        <taxon>Bacillales</taxon>
        <taxon>Alicyclobacillaceae</taxon>
        <taxon>Alicyclobacillus</taxon>
    </lineage>
</organism>
<proteinExistence type="predicted"/>
<dbReference type="RefSeq" id="WP_268044986.1">
    <property type="nucleotide sequence ID" value="NZ_CP104064.1"/>
</dbReference>
<keyword evidence="2" id="KW-1185">Reference proteome</keyword>
<sequence length="112" mass="12229">MNKNRLIILTVGCLLLLASVSINIYQFASVHRIGYESHVIINGVPAPDKIVWHGLTYSTVGEANPNMVTLKWVGTATAGSQDINVFQRDGISSNKELDYVLGDRLVTAENNS</sequence>
<protein>
    <submittedName>
        <fullName evidence="1">Uncharacterized protein</fullName>
    </submittedName>
</protein>
<reference evidence="1" key="1">
    <citation type="submission" date="2022-08" db="EMBL/GenBank/DDBJ databases">
        <title>Alicyclobacillus dauci DSM2870, complete genome.</title>
        <authorList>
            <person name="Wang Q."/>
            <person name="Cai R."/>
            <person name="Wang Z."/>
        </authorList>
    </citation>
    <scope>NUCLEOTIDE SEQUENCE</scope>
    <source>
        <strain evidence="1">DSM 28700</strain>
    </source>
</reference>
<gene>
    <name evidence="1" type="ORF">NZD86_02865</name>
</gene>
<evidence type="ECO:0000313" key="1">
    <source>
        <dbReference type="EMBL" id="WAH37494.1"/>
    </source>
</evidence>